<reference evidence="2 3" key="1">
    <citation type="submission" date="2015-06" db="EMBL/GenBank/DDBJ databases">
        <title>The Genome Sequence of Enterococcus hirae 88EA1.</title>
        <authorList>
            <consortium name="The Broad Institute Genomics Platform"/>
            <consortium name="The Broad Institute Genome Sequencing Center for Infectious Disease"/>
            <person name="Earl A.M."/>
            <person name="Van Tyne D."/>
            <person name="Lebreton F."/>
            <person name="Saavedra J.T."/>
            <person name="Gilmore M.S."/>
            <person name="Manson McGuire A."/>
            <person name="Clock S."/>
            <person name="Crupain M."/>
            <person name="Rangan U."/>
            <person name="Young S."/>
            <person name="Abouelleil A."/>
            <person name="Cao P."/>
            <person name="Chapman S.B."/>
            <person name="Griggs A."/>
            <person name="Priest M."/>
            <person name="Shea T."/>
            <person name="Wortman J."/>
            <person name="Nusbaum C."/>
            <person name="Birren B."/>
        </authorList>
    </citation>
    <scope>NUCLEOTIDE SEQUENCE [LARGE SCALE GENOMIC DNA]</scope>
    <source>
        <strain evidence="2 3">88EA1</strain>
    </source>
</reference>
<evidence type="ECO:0000256" key="1">
    <source>
        <dbReference type="SAM" id="MobiDB-lite"/>
    </source>
</evidence>
<comment type="caution">
    <text evidence="2">The sequence shown here is derived from an EMBL/GenBank/DDBJ whole genome shotgun (WGS) entry which is preliminary data.</text>
</comment>
<feature type="region of interest" description="Disordered" evidence="1">
    <location>
        <begin position="1"/>
        <end position="25"/>
    </location>
</feature>
<sequence>MKELQPTNPVSEQESQTANPVNEQDIEDRINQFLQQNGGNRPIVSSNIFSRNKKTNLDVLNKIETLGDDQHSKRLKMLLQEMNEMHKNLNKDNFKGLFLRDRKENYENFIKEAGSDISEILSSQKKIQYKDALKIALAGLSYQDNSNSKKELSKENKAWVKLFSLFNETQRVWINGPGPIQPDYDDNIKKMRNQSKKFDEIRAMRKVKKLSENKQDKAINKNPSK</sequence>
<dbReference type="Proteomes" id="UP000253498">
    <property type="component" value="Unassembled WGS sequence"/>
</dbReference>
<accession>A0AB37IMA1</accession>
<proteinExistence type="predicted"/>
<gene>
    <name evidence="2" type="ORF">EB03_00743</name>
</gene>
<evidence type="ECO:0000313" key="2">
    <source>
        <dbReference type="EMBL" id="RBT69696.1"/>
    </source>
</evidence>
<feature type="compositionally biased region" description="Polar residues" evidence="1">
    <location>
        <begin position="1"/>
        <end position="22"/>
    </location>
</feature>
<evidence type="ECO:0000313" key="3">
    <source>
        <dbReference type="Proteomes" id="UP000253498"/>
    </source>
</evidence>
<name>A0AB37IMA1_ENTHR</name>
<dbReference type="RefSeq" id="WP_096710352.1">
    <property type="nucleotide sequence ID" value="NZ_JBFCRC010000006.1"/>
</dbReference>
<dbReference type="AlphaFoldDB" id="A0AB37IMA1"/>
<protein>
    <submittedName>
        <fullName evidence="2">Uncharacterized protein</fullName>
    </submittedName>
</protein>
<dbReference type="EMBL" id="LESJ01000003">
    <property type="protein sequence ID" value="RBT69696.1"/>
    <property type="molecule type" value="Genomic_DNA"/>
</dbReference>
<organism evidence="2 3">
    <name type="scientific">Enterococcus hirae</name>
    <dbReference type="NCBI Taxonomy" id="1354"/>
    <lineage>
        <taxon>Bacteria</taxon>
        <taxon>Bacillati</taxon>
        <taxon>Bacillota</taxon>
        <taxon>Bacilli</taxon>
        <taxon>Lactobacillales</taxon>
        <taxon>Enterococcaceae</taxon>
        <taxon>Enterococcus</taxon>
    </lineage>
</organism>